<dbReference type="EMBL" id="BMAO01010017">
    <property type="protein sequence ID" value="GFQ64170.1"/>
    <property type="molecule type" value="Genomic_DNA"/>
</dbReference>
<dbReference type="FunFam" id="1.10.10.1210:FF:000001">
    <property type="entry name" value="melanoma-associated antigen D1"/>
    <property type="match status" value="1"/>
</dbReference>
<evidence type="ECO:0000313" key="4">
    <source>
        <dbReference type="Proteomes" id="UP000887116"/>
    </source>
</evidence>
<feature type="compositionally biased region" description="Basic residues" evidence="1">
    <location>
        <begin position="141"/>
        <end position="155"/>
    </location>
</feature>
<dbReference type="PANTHER" id="PTHR11736">
    <property type="entry name" value="MELANOMA-ASSOCIATED ANTIGEN MAGE ANTIGEN"/>
    <property type="match status" value="1"/>
</dbReference>
<name>A0A8X6HS31_TRICU</name>
<dbReference type="AlphaFoldDB" id="A0A8X6HS31"/>
<dbReference type="Gene3D" id="1.10.10.1210">
    <property type="entry name" value="MAGE homology domain, winged helix WH2 motif"/>
    <property type="match status" value="1"/>
</dbReference>
<dbReference type="GO" id="GO:0005634">
    <property type="term" value="C:nucleus"/>
    <property type="evidence" value="ECO:0007669"/>
    <property type="project" value="TreeGrafter"/>
</dbReference>
<proteinExistence type="predicted"/>
<feature type="compositionally biased region" description="Polar residues" evidence="1">
    <location>
        <begin position="74"/>
        <end position="87"/>
    </location>
</feature>
<dbReference type="InterPro" id="IPR002190">
    <property type="entry name" value="MHD_dom"/>
</dbReference>
<evidence type="ECO:0000259" key="2">
    <source>
        <dbReference type="PROSITE" id="PS50838"/>
    </source>
</evidence>
<dbReference type="SMART" id="SM01373">
    <property type="entry name" value="MAGE"/>
    <property type="match status" value="1"/>
</dbReference>
<feature type="compositionally biased region" description="Polar residues" evidence="1">
    <location>
        <begin position="38"/>
        <end position="53"/>
    </location>
</feature>
<gene>
    <name evidence="3" type="primary">NSMCE3</name>
    <name evidence="3" type="ORF">TNCT_445441</name>
</gene>
<accession>A0A8X6HS31</accession>
<sequence>MAERPPRKARKSMNNPGNGDERYSNTNPSSNISTISNQPKNQARKSTGTRRTGSNSAELNESNESETNKRRSSRISQNTTVPISQAGPSDDLDSTDSVSTRSKRNALGISQNTTVRISQSVPSTDDEPSTSEEEDLPVKKSASKRKKNEPKKKSVGKFSESEKVDVTNLVSQCVFYILVANRSKKVIRKRDIILHVFEGRNTQVFPEVLQKVGIVLKKTFGFEIVELKDHKNEYLLVNMLNHKYGLQEFSEYTLVEQQHQGFTFFILALIFMNENSIVEEELWKALEPLGIETKSKKLHPIFGDVVKFVTNTLVKQMYLERRELSKDPPQHELVWGERAKQEVLKEDLLVFACKMMGDTKPEEWTYQFNDAKIKHNEVET</sequence>
<dbReference type="PROSITE" id="PS50838">
    <property type="entry name" value="MAGE"/>
    <property type="match status" value="1"/>
</dbReference>
<dbReference type="InterPro" id="IPR041898">
    <property type="entry name" value="MAGE_WH1"/>
</dbReference>
<evidence type="ECO:0000313" key="3">
    <source>
        <dbReference type="EMBL" id="GFQ64170.1"/>
    </source>
</evidence>
<feature type="domain" description="MAGE" evidence="2">
    <location>
        <begin position="166"/>
        <end position="371"/>
    </location>
</feature>
<evidence type="ECO:0000256" key="1">
    <source>
        <dbReference type="SAM" id="MobiDB-lite"/>
    </source>
</evidence>
<feature type="compositionally biased region" description="Low complexity" evidence="1">
    <location>
        <begin position="24"/>
        <end position="37"/>
    </location>
</feature>
<dbReference type="Pfam" id="PF01454">
    <property type="entry name" value="MAGE"/>
    <property type="match status" value="1"/>
</dbReference>
<dbReference type="PANTHER" id="PTHR11736:SF14">
    <property type="entry name" value="NSE3 HOMOLOG, SMC5-SMC6 COMPLEX COMPONENT"/>
    <property type="match status" value="1"/>
</dbReference>
<keyword evidence="4" id="KW-1185">Reference proteome</keyword>
<feature type="compositionally biased region" description="Polar residues" evidence="1">
    <location>
        <begin position="108"/>
        <end position="121"/>
    </location>
</feature>
<protein>
    <submittedName>
        <fullName evidence="3">Non-structural maintenance of chromosomes element 3</fullName>
    </submittedName>
</protein>
<dbReference type="Gene3D" id="1.10.10.1200">
    <property type="entry name" value="MAGE homology domain, winged helix WH1 motif"/>
    <property type="match status" value="1"/>
</dbReference>
<dbReference type="Proteomes" id="UP000887116">
    <property type="component" value="Unassembled WGS sequence"/>
</dbReference>
<dbReference type="InterPro" id="IPR037445">
    <property type="entry name" value="MAGE"/>
</dbReference>
<dbReference type="OrthoDB" id="205198at2759"/>
<comment type="caution">
    <text evidence="3">The sequence shown here is derived from an EMBL/GenBank/DDBJ whole genome shotgun (WGS) entry which is preliminary data.</text>
</comment>
<feature type="compositionally biased region" description="Acidic residues" evidence="1">
    <location>
        <begin position="124"/>
        <end position="135"/>
    </location>
</feature>
<feature type="region of interest" description="Disordered" evidence="1">
    <location>
        <begin position="1"/>
        <end position="158"/>
    </location>
</feature>
<reference evidence="3" key="1">
    <citation type="submission" date="2020-07" db="EMBL/GenBank/DDBJ databases">
        <title>Multicomponent nature underlies the extraordinary mechanical properties of spider dragline silk.</title>
        <authorList>
            <person name="Kono N."/>
            <person name="Nakamura H."/>
            <person name="Mori M."/>
            <person name="Yoshida Y."/>
            <person name="Ohtoshi R."/>
            <person name="Malay A.D."/>
            <person name="Moran D.A.P."/>
            <person name="Tomita M."/>
            <person name="Numata K."/>
            <person name="Arakawa K."/>
        </authorList>
    </citation>
    <scope>NUCLEOTIDE SEQUENCE</scope>
</reference>
<dbReference type="InterPro" id="IPR041899">
    <property type="entry name" value="MAGE_WH2"/>
</dbReference>
<organism evidence="3 4">
    <name type="scientific">Trichonephila clavata</name>
    <name type="common">Joro spider</name>
    <name type="synonym">Nephila clavata</name>
    <dbReference type="NCBI Taxonomy" id="2740835"/>
    <lineage>
        <taxon>Eukaryota</taxon>
        <taxon>Metazoa</taxon>
        <taxon>Ecdysozoa</taxon>
        <taxon>Arthropoda</taxon>
        <taxon>Chelicerata</taxon>
        <taxon>Arachnida</taxon>
        <taxon>Araneae</taxon>
        <taxon>Araneomorphae</taxon>
        <taxon>Entelegynae</taxon>
        <taxon>Araneoidea</taxon>
        <taxon>Nephilidae</taxon>
        <taxon>Trichonephila</taxon>
    </lineage>
</organism>